<evidence type="ECO:0000256" key="1">
    <source>
        <dbReference type="SAM" id="Coils"/>
    </source>
</evidence>
<keyword evidence="1" id="KW-0175">Coiled coil</keyword>
<reference evidence="3 4" key="1">
    <citation type="submission" date="2011-08" db="EMBL/GenBank/DDBJ databases">
        <authorList>
            <person name="Lin Y."/>
            <person name="Hao X."/>
            <person name="Johnstone L."/>
            <person name="Miller S.J."/>
            <person name="Wei G."/>
            <person name="Rensing C."/>
        </authorList>
    </citation>
    <scope>NUCLEOTIDE SEQUENCE [LARGE SCALE GENOMIC DNA]</scope>
    <source>
        <strain evidence="3 4">K42</strain>
    </source>
</reference>
<dbReference type="OrthoDB" id="4099579at2"/>
<evidence type="ECO:0000256" key="2">
    <source>
        <dbReference type="SAM" id="MobiDB-lite"/>
    </source>
</evidence>
<feature type="compositionally biased region" description="Polar residues" evidence="2">
    <location>
        <begin position="315"/>
        <end position="328"/>
    </location>
</feature>
<protein>
    <submittedName>
        <fullName evidence="3">Uncharacterized protein</fullName>
    </submittedName>
</protein>
<dbReference type="Proteomes" id="UP000004217">
    <property type="component" value="Unassembled WGS sequence"/>
</dbReference>
<gene>
    <name evidence="3" type="ORF">SZN_06866</name>
</gene>
<name>G2G7B1_9ACTN</name>
<organism evidence="3 4">
    <name type="scientific">Streptomyces zinciresistens K42</name>
    <dbReference type="NCBI Taxonomy" id="700597"/>
    <lineage>
        <taxon>Bacteria</taxon>
        <taxon>Bacillati</taxon>
        <taxon>Actinomycetota</taxon>
        <taxon>Actinomycetes</taxon>
        <taxon>Kitasatosporales</taxon>
        <taxon>Streptomycetaceae</taxon>
        <taxon>Streptomyces</taxon>
    </lineage>
</organism>
<dbReference type="AlphaFoldDB" id="G2G7B1"/>
<feature type="region of interest" description="Disordered" evidence="2">
    <location>
        <begin position="315"/>
        <end position="339"/>
    </location>
</feature>
<evidence type="ECO:0000313" key="3">
    <source>
        <dbReference type="EMBL" id="EGX60652.1"/>
    </source>
</evidence>
<evidence type="ECO:0000313" key="4">
    <source>
        <dbReference type="Proteomes" id="UP000004217"/>
    </source>
</evidence>
<dbReference type="EMBL" id="AGBF01000012">
    <property type="protein sequence ID" value="EGX60652.1"/>
    <property type="molecule type" value="Genomic_DNA"/>
</dbReference>
<dbReference type="RefSeq" id="WP_007492703.1">
    <property type="nucleotide sequence ID" value="NZ_AGBF01000012.1"/>
</dbReference>
<proteinExistence type="predicted"/>
<keyword evidence="4" id="KW-1185">Reference proteome</keyword>
<dbReference type="PATRIC" id="fig|700597.3.peg.1333"/>
<feature type="coiled-coil region" evidence="1">
    <location>
        <begin position="374"/>
        <end position="408"/>
    </location>
</feature>
<accession>G2G7B1</accession>
<comment type="caution">
    <text evidence="3">The sequence shown here is derived from an EMBL/GenBank/DDBJ whole genome shotgun (WGS) entry which is preliminary data.</text>
</comment>
<sequence>MPGPAHATPLPFHLALGLPGRPSVSVTSDVLEHGQVRYVVRGRRLHGTLIVVPETPYGGPLEPRTVRVHFGDGTDQVKAFTPRPDEPVVNGVRIHGATESINPATVQRAHYFLASRAVVLRNGYESRRIPDGARAVTEALVVAVVRHWRQRPDRSDLIRAAVRHSADAQAAYERLKVRALEEELAGVRADRAGARHRSRQLTGLVRRRQPPVQAPHAIPVRLPLAASDGTDMGALTVRELEVNVLPGRVVYEISGPRVGRGLVTLGPDICGSSPLPGGLYACWGRPTNAAWSTKDRIGMPKVNGVTVHGGWSHSGRTVTATSPDTSKAQVPAGPGRTVSVSPLTQRRAAAVLRALAVHFTSRRDLEALRIAAGKQNAERARTRVSEELDRLRRRETQLTRRLHQHRAREAHFTALLPPTTSPAARSRAA</sequence>